<evidence type="ECO:0000256" key="15">
    <source>
        <dbReference type="ARBA" id="ARBA00022989"/>
    </source>
</evidence>
<keyword evidence="12 22" id="KW-0067">ATP-binding</keyword>
<dbReference type="InterPro" id="IPR036163">
    <property type="entry name" value="HMA_dom_sf"/>
</dbReference>
<keyword evidence="14" id="KW-1278">Translocase</keyword>
<dbReference type="PROSITE" id="PS50846">
    <property type="entry name" value="HMA_2"/>
    <property type="match status" value="2"/>
</dbReference>
<feature type="transmembrane region" description="Helical" evidence="22">
    <location>
        <begin position="165"/>
        <end position="184"/>
    </location>
</feature>
<sequence length="846" mass="90010">MKQQFNVTGMSCAACSAHVEKAVRALPGLQDVQVNLLAGSMTAEYTEGQLSDQEIIQAVIDAGYGASVKGKAAAQQASAADNGQQELKSMQQRIITSFVFLIVLMYISMGSMVGLPIPSFLSGAENAVNFALTQFLLTIPIVIVNKKYYINGFKTLWHRAPTMDALIAVGSSAALIYGVFVLYQLSWGLGHQDMPRVHQYMHDLYFESAAMILTLVTLGKYFETRAKKKTGEAISKLMDLRPKTAVILRDGTEVTVPIEEVQVGDLVVVRPGQNIPVDGIITEGQAALDEAALTGESIPVEKSVGDTVIAATINKNGFITFRASRVGDQTTLSQIIRLVEEASASKAPIAKLADRVAGVFVPIVLGIALITLIVWLLVGQTFTFALSCAIAVLVISCPCALGLATPVAIMVGTGVGAENGVLFQSAEALELLHKVDAVVLDKTGTVTEGHPVVTDLKAFGVSEKELLEIAYTLEQPSEHPLAEAIVTYAQEKQTRSLSISGFEAQTGKGITALIDGHACIAGKAAMLEAQGISTSQSANYGDELAQQGKTPLYFARDGILIGVIGVADVVKPSSKQAIDQFKHLGIDVTLLTGDHRITAQAICNQLGIPHVIAEVLPQDKEREVRRLQSEGKTVAMVGDGINDAPALARADVGIAIGAGTDVAISSADVVLMKSDLMDAVNAIRLSRSVIRNIKENLFWAFIYNCIGIPLAAGVFWIPFALKLSPMFGAAAMSLSSVCVVSNALRLKFFRPLHAEINPQTPAVSMAETTDTRKDESTMEKTIVIEGMMCPHCSGHVHDALCKLPGVRSAEVSHETGKAICTLSEDVANEVLTQAVTDAGYKVVGIE</sequence>
<feature type="transmembrane region" description="Helical" evidence="22">
    <location>
        <begin position="204"/>
        <end position="222"/>
    </location>
</feature>
<dbReference type="PRINTS" id="PR00119">
    <property type="entry name" value="CATATPASE"/>
</dbReference>
<dbReference type="SFLD" id="SFLDG00002">
    <property type="entry name" value="C1.7:_P-type_atpase_like"/>
    <property type="match status" value="1"/>
</dbReference>
<keyword evidence="13" id="KW-0460">Magnesium</keyword>
<dbReference type="InterPro" id="IPR008250">
    <property type="entry name" value="ATPase_P-typ_transduc_dom_A_sf"/>
</dbReference>
<evidence type="ECO:0000256" key="6">
    <source>
        <dbReference type="ARBA" id="ARBA00022475"/>
    </source>
</evidence>
<evidence type="ECO:0000256" key="5">
    <source>
        <dbReference type="ARBA" id="ARBA00022448"/>
    </source>
</evidence>
<evidence type="ECO:0000259" key="23">
    <source>
        <dbReference type="PROSITE" id="PS50846"/>
    </source>
</evidence>
<feature type="transmembrane region" description="Helical" evidence="22">
    <location>
        <begin position="94"/>
        <end position="115"/>
    </location>
</feature>
<keyword evidence="6 22" id="KW-1003">Cell membrane</keyword>
<dbReference type="FunFam" id="3.30.70.100:FF:000005">
    <property type="entry name" value="Copper-exporting P-type ATPase A"/>
    <property type="match status" value="1"/>
</dbReference>
<evidence type="ECO:0000256" key="4">
    <source>
        <dbReference type="ARBA" id="ARBA00015102"/>
    </source>
</evidence>
<dbReference type="SUPFAM" id="SSF55008">
    <property type="entry name" value="HMA, heavy metal-associated domain"/>
    <property type="match status" value="2"/>
</dbReference>
<keyword evidence="8 22" id="KW-0479">Metal-binding</keyword>
<dbReference type="Proteomes" id="UP000195897">
    <property type="component" value="Unassembled WGS sequence"/>
</dbReference>
<dbReference type="InterPro" id="IPR036412">
    <property type="entry name" value="HAD-like_sf"/>
</dbReference>
<feature type="domain" description="HMA" evidence="23">
    <location>
        <begin position="1"/>
        <end position="67"/>
    </location>
</feature>
<keyword evidence="17" id="KW-0406">Ion transport</keyword>
<dbReference type="EMBL" id="NFKK01000003">
    <property type="protein sequence ID" value="OUP53748.1"/>
    <property type="molecule type" value="Genomic_DNA"/>
</dbReference>
<dbReference type="Pfam" id="PF00403">
    <property type="entry name" value="HMA"/>
    <property type="match status" value="2"/>
</dbReference>
<evidence type="ECO:0000256" key="3">
    <source>
        <dbReference type="ARBA" id="ARBA00012517"/>
    </source>
</evidence>
<keyword evidence="10 22" id="KW-0547">Nucleotide-binding</keyword>
<keyword evidence="9" id="KW-0677">Repeat</keyword>
<dbReference type="GO" id="GO:0005886">
    <property type="term" value="C:plasma membrane"/>
    <property type="evidence" value="ECO:0007669"/>
    <property type="project" value="UniProtKB-SubCell"/>
</dbReference>
<reference evidence="25" key="1">
    <citation type="submission" date="2017-04" db="EMBL/GenBank/DDBJ databases">
        <title>Function of individual gut microbiota members based on whole genome sequencing of pure cultures obtained from chicken caecum.</title>
        <authorList>
            <person name="Medvecky M."/>
            <person name="Cejkova D."/>
            <person name="Polansky O."/>
            <person name="Karasova D."/>
            <person name="Kubasova T."/>
            <person name="Cizek A."/>
            <person name="Rychlik I."/>
        </authorList>
    </citation>
    <scope>NUCLEOTIDE SEQUENCE [LARGE SCALE GENOMIC DNA]</scope>
    <source>
        <strain evidence="25">An180</strain>
    </source>
</reference>
<dbReference type="Gene3D" id="3.40.1110.10">
    <property type="entry name" value="Calcium-transporting ATPase, cytoplasmic domain N"/>
    <property type="match status" value="1"/>
</dbReference>
<dbReference type="SUPFAM" id="SSF81665">
    <property type="entry name" value="Calcium ATPase, transmembrane domain M"/>
    <property type="match status" value="1"/>
</dbReference>
<feature type="transmembrane region" description="Helical" evidence="22">
    <location>
        <begin position="356"/>
        <end position="378"/>
    </location>
</feature>
<dbReference type="RefSeq" id="WP_087371062.1">
    <property type="nucleotide sequence ID" value="NZ_NFKK01000003.1"/>
</dbReference>
<proteinExistence type="inferred from homology"/>
<feature type="transmembrane region" description="Helical" evidence="22">
    <location>
        <begin position="697"/>
        <end position="717"/>
    </location>
</feature>
<evidence type="ECO:0000256" key="7">
    <source>
        <dbReference type="ARBA" id="ARBA00022692"/>
    </source>
</evidence>
<evidence type="ECO:0000256" key="9">
    <source>
        <dbReference type="ARBA" id="ARBA00022737"/>
    </source>
</evidence>
<evidence type="ECO:0000256" key="14">
    <source>
        <dbReference type="ARBA" id="ARBA00022967"/>
    </source>
</evidence>
<evidence type="ECO:0000313" key="24">
    <source>
        <dbReference type="EMBL" id="OUP53748.1"/>
    </source>
</evidence>
<dbReference type="InterPro" id="IPR044492">
    <property type="entry name" value="P_typ_ATPase_HD_dom"/>
</dbReference>
<comment type="catalytic activity">
    <reaction evidence="21">
        <text>Cu(+)(in) + ATP + H2O = Cu(+)(out) + ADP + phosphate + H(+)</text>
        <dbReference type="Rhea" id="RHEA:25792"/>
        <dbReference type="ChEBI" id="CHEBI:15377"/>
        <dbReference type="ChEBI" id="CHEBI:15378"/>
        <dbReference type="ChEBI" id="CHEBI:30616"/>
        <dbReference type="ChEBI" id="CHEBI:43474"/>
        <dbReference type="ChEBI" id="CHEBI:49552"/>
        <dbReference type="ChEBI" id="CHEBI:456216"/>
        <dbReference type="EC" id="7.2.2.8"/>
    </reaction>
</comment>
<feature type="transmembrane region" description="Helical" evidence="22">
    <location>
        <begin position="384"/>
        <end position="404"/>
    </location>
</feature>
<keyword evidence="15 22" id="KW-1133">Transmembrane helix</keyword>
<dbReference type="InterPro" id="IPR023299">
    <property type="entry name" value="ATPase_P-typ_cyto_dom_N"/>
</dbReference>
<dbReference type="InterPro" id="IPR018303">
    <property type="entry name" value="ATPase_P-typ_P_site"/>
</dbReference>
<dbReference type="PROSITE" id="PS00154">
    <property type="entry name" value="ATPASE_E1_E2"/>
    <property type="match status" value="1"/>
</dbReference>
<organism evidence="24 25">
    <name type="scientific">Butyricicoccus pullicaecorum</name>
    <dbReference type="NCBI Taxonomy" id="501571"/>
    <lineage>
        <taxon>Bacteria</taxon>
        <taxon>Bacillati</taxon>
        <taxon>Bacillota</taxon>
        <taxon>Clostridia</taxon>
        <taxon>Eubacteriales</taxon>
        <taxon>Butyricicoccaceae</taxon>
        <taxon>Butyricicoccus</taxon>
    </lineage>
</organism>
<evidence type="ECO:0000256" key="11">
    <source>
        <dbReference type="ARBA" id="ARBA00022796"/>
    </source>
</evidence>
<dbReference type="SFLD" id="SFLDS00003">
    <property type="entry name" value="Haloacid_Dehalogenase"/>
    <property type="match status" value="1"/>
</dbReference>
<dbReference type="PRINTS" id="PR00943">
    <property type="entry name" value="CUATPASE"/>
</dbReference>
<keyword evidence="7 22" id="KW-0812">Transmembrane</keyword>
<dbReference type="Gene3D" id="3.40.50.1000">
    <property type="entry name" value="HAD superfamily/HAD-like"/>
    <property type="match status" value="1"/>
</dbReference>
<dbReference type="SUPFAM" id="SSF56784">
    <property type="entry name" value="HAD-like"/>
    <property type="match status" value="1"/>
</dbReference>
<keyword evidence="16" id="KW-0186">Copper</keyword>
<evidence type="ECO:0000256" key="2">
    <source>
        <dbReference type="ARBA" id="ARBA00006024"/>
    </source>
</evidence>
<evidence type="ECO:0000256" key="18">
    <source>
        <dbReference type="ARBA" id="ARBA00023136"/>
    </source>
</evidence>
<dbReference type="GO" id="GO:0055070">
    <property type="term" value="P:copper ion homeostasis"/>
    <property type="evidence" value="ECO:0007669"/>
    <property type="project" value="TreeGrafter"/>
</dbReference>
<evidence type="ECO:0000256" key="1">
    <source>
        <dbReference type="ARBA" id="ARBA00004651"/>
    </source>
</evidence>
<dbReference type="GO" id="GO:0005507">
    <property type="term" value="F:copper ion binding"/>
    <property type="evidence" value="ECO:0007669"/>
    <property type="project" value="InterPro"/>
</dbReference>
<protein>
    <recommendedName>
        <fullName evidence="4">Copper-exporting P-type ATPase</fullName>
        <ecNumber evidence="3">7.2.2.8</ecNumber>
    </recommendedName>
    <alternativeName>
        <fullName evidence="19">Copper-exporting P-type ATPase A</fullName>
    </alternativeName>
    <alternativeName>
        <fullName evidence="20">Cu(+)-exporting ATPase</fullName>
    </alternativeName>
</protein>
<evidence type="ECO:0000256" key="22">
    <source>
        <dbReference type="RuleBase" id="RU362081"/>
    </source>
</evidence>
<evidence type="ECO:0000256" key="8">
    <source>
        <dbReference type="ARBA" id="ARBA00022723"/>
    </source>
</evidence>
<dbReference type="NCBIfam" id="TIGR00003">
    <property type="entry name" value="copper ion binding protein"/>
    <property type="match status" value="2"/>
</dbReference>
<dbReference type="AlphaFoldDB" id="A0A1Y4LAJ9"/>
<evidence type="ECO:0000256" key="17">
    <source>
        <dbReference type="ARBA" id="ARBA00023065"/>
    </source>
</evidence>
<dbReference type="SUPFAM" id="SSF81653">
    <property type="entry name" value="Calcium ATPase, transduction domain A"/>
    <property type="match status" value="1"/>
</dbReference>
<dbReference type="InterPro" id="IPR006121">
    <property type="entry name" value="HMA_dom"/>
</dbReference>
<dbReference type="PANTHER" id="PTHR43520">
    <property type="entry name" value="ATP7, ISOFORM B"/>
    <property type="match status" value="1"/>
</dbReference>
<evidence type="ECO:0000256" key="21">
    <source>
        <dbReference type="ARBA" id="ARBA00049289"/>
    </source>
</evidence>
<dbReference type="NCBIfam" id="TIGR01525">
    <property type="entry name" value="ATPase-IB_hvy"/>
    <property type="match status" value="1"/>
</dbReference>
<dbReference type="NCBIfam" id="TIGR01511">
    <property type="entry name" value="ATPase-IB1_Cu"/>
    <property type="match status" value="1"/>
</dbReference>
<evidence type="ECO:0000256" key="16">
    <source>
        <dbReference type="ARBA" id="ARBA00023008"/>
    </source>
</evidence>
<dbReference type="GO" id="GO:0016887">
    <property type="term" value="F:ATP hydrolysis activity"/>
    <property type="evidence" value="ECO:0007669"/>
    <property type="project" value="InterPro"/>
</dbReference>
<evidence type="ECO:0000256" key="20">
    <source>
        <dbReference type="ARBA" id="ARBA00033239"/>
    </source>
</evidence>
<dbReference type="Gene3D" id="2.70.150.10">
    <property type="entry name" value="Calcium-transporting ATPase, cytoplasmic transduction domain A"/>
    <property type="match status" value="1"/>
</dbReference>
<dbReference type="PROSITE" id="PS01047">
    <property type="entry name" value="HMA_1"/>
    <property type="match status" value="1"/>
</dbReference>
<dbReference type="CDD" id="cd02094">
    <property type="entry name" value="P-type_ATPase_Cu-like"/>
    <property type="match status" value="1"/>
</dbReference>
<dbReference type="EC" id="7.2.2.8" evidence="3"/>
<dbReference type="NCBIfam" id="TIGR01494">
    <property type="entry name" value="ATPase_P-type"/>
    <property type="match status" value="1"/>
</dbReference>
<dbReference type="InterPro" id="IPR027256">
    <property type="entry name" value="P-typ_ATPase_IB"/>
</dbReference>
<evidence type="ECO:0000256" key="12">
    <source>
        <dbReference type="ARBA" id="ARBA00022840"/>
    </source>
</evidence>
<dbReference type="GO" id="GO:0140581">
    <property type="term" value="F:P-type monovalent copper transporter activity"/>
    <property type="evidence" value="ECO:0007669"/>
    <property type="project" value="UniProtKB-EC"/>
</dbReference>
<feature type="transmembrane region" description="Helical" evidence="22">
    <location>
        <begin position="127"/>
        <end position="144"/>
    </location>
</feature>
<keyword evidence="18 22" id="KW-0472">Membrane</keyword>
<dbReference type="InterPro" id="IPR059000">
    <property type="entry name" value="ATPase_P-type_domA"/>
</dbReference>
<gene>
    <name evidence="24" type="ORF">B5F17_03960</name>
</gene>
<dbReference type="Gene3D" id="3.30.70.100">
    <property type="match status" value="2"/>
</dbReference>
<dbReference type="InterPro" id="IPR017969">
    <property type="entry name" value="Heavy-metal-associated_CS"/>
</dbReference>
<dbReference type="GO" id="GO:0005524">
    <property type="term" value="F:ATP binding"/>
    <property type="evidence" value="ECO:0007669"/>
    <property type="project" value="UniProtKB-UniRule"/>
</dbReference>
<comment type="similarity">
    <text evidence="2 22">Belongs to the cation transport ATPase (P-type) (TC 3.A.3) family. Type IB subfamily.</text>
</comment>
<dbReference type="Pfam" id="PF00702">
    <property type="entry name" value="Hydrolase"/>
    <property type="match status" value="1"/>
</dbReference>
<name>A0A1Y4LAJ9_9FIRM</name>
<dbReference type="InterPro" id="IPR001757">
    <property type="entry name" value="P_typ_ATPase"/>
</dbReference>
<dbReference type="CDD" id="cd00371">
    <property type="entry name" value="HMA"/>
    <property type="match status" value="2"/>
</dbReference>
<dbReference type="Pfam" id="PF00122">
    <property type="entry name" value="E1-E2_ATPase"/>
    <property type="match status" value="1"/>
</dbReference>
<evidence type="ECO:0000256" key="13">
    <source>
        <dbReference type="ARBA" id="ARBA00022842"/>
    </source>
</evidence>
<dbReference type="GO" id="GO:0043682">
    <property type="term" value="F:P-type divalent copper transporter activity"/>
    <property type="evidence" value="ECO:0007669"/>
    <property type="project" value="TreeGrafter"/>
</dbReference>
<comment type="caution">
    <text evidence="24">The sequence shown here is derived from an EMBL/GenBank/DDBJ whole genome shotgun (WGS) entry which is preliminary data.</text>
</comment>
<evidence type="ECO:0000256" key="19">
    <source>
        <dbReference type="ARBA" id="ARBA00029719"/>
    </source>
</evidence>
<dbReference type="InterPro" id="IPR023298">
    <property type="entry name" value="ATPase_P-typ_TM_dom_sf"/>
</dbReference>
<comment type="subcellular location">
    <subcellularLocation>
        <location evidence="1">Cell membrane</location>
        <topology evidence="1">Multi-pass membrane protein</topology>
    </subcellularLocation>
</comment>
<keyword evidence="5" id="KW-0813">Transport</keyword>
<dbReference type="FunFam" id="2.70.150.10:FF:000020">
    <property type="entry name" value="Copper-exporting P-type ATPase A"/>
    <property type="match status" value="1"/>
</dbReference>
<accession>A0A1Y4LAJ9</accession>
<dbReference type="PANTHER" id="PTHR43520:SF8">
    <property type="entry name" value="P-TYPE CU(+) TRANSPORTER"/>
    <property type="match status" value="1"/>
</dbReference>
<feature type="domain" description="HMA" evidence="23">
    <location>
        <begin position="778"/>
        <end position="843"/>
    </location>
</feature>
<evidence type="ECO:0000256" key="10">
    <source>
        <dbReference type="ARBA" id="ARBA00022741"/>
    </source>
</evidence>
<evidence type="ECO:0000313" key="25">
    <source>
        <dbReference type="Proteomes" id="UP000195897"/>
    </source>
</evidence>
<dbReference type="InterPro" id="IPR023214">
    <property type="entry name" value="HAD_sf"/>
</dbReference>
<keyword evidence="11" id="KW-0187">Copper transport</keyword>
<dbReference type="SFLD" id="SFLDF00027">
    <property type="entry name" value="p-type_atpase"/>
    <property type="match status" value="1"/>
</dbReference>
<dbReference type="InterPro" id="IPR006122">
    <property type="entry name" value="HMA_Cu_ion-bd"/>
</dbReference>